<dbReference type="InterPro" id="IPR051770">
    <property type="entry name" value="Forkhead_box_regulator"/>
</dbReference>
<keyword evidence="3 4" id="KW-0539">Nucleus</keyword>
<dbReference type="PROSITE" id="PS00658">
    <property type="entry name" value="FORK_HEAD_2"/>
    <property type="match status" value="1"/>
</dbReference>
<dbReference type="GO" id="GO:0000978">
    <property type="term" value="F:RNA polymerase II cis-regulatory region sequence-specific DNA binding"/>
    <property type="evidence" value="ECO:0007669"/>
    <property type="project" value="TreeGrafter"/>
</dbReference>
<dbReference type="Proteomes" id="UP000749559">
    <property type="component" value="Unassembled WGS sequence"/>
</dbReference>
<feature type="compositionally biased region" description="Polar residues" evidence="5">
    <location>
        <begin position="318"/>
        <end position="366"/>
    </location>
</feature>
<feature type="compositionally biased region" description="Polar residues" evidence="5">
    <location>
        <begin position="50"/>
        <end position="69"/>
    </location>
</feature>
<protein>
    <submittedName>
        <fullName evidence="6">Uncharacterized protein</fullName>
    </submittedName>
</protein>
<reference evidence="6" key="1">
    <citation type="submission" date="2022-03" db="EMBL/GenBank/DDBJ databases">
        <authorList>
            <person name="Martin C."/>
        </authorList>
    </citation>
    <scope>NUCLEOTIDE SEQUENCE</scope>
</reference>
<feature type="region of interest" description="Disordered" evidence="5">
    <location>
        <begin position="287"/>
        <end position="392"/>
    </location>
</feature>
<dbReference type="PANTHER" id="PTHR46262:SF2">
    <property type="entry name" value="FORKHEAD BOX PROTEIN BINIOU"/>
    <property type="match status" value="1"/>
</dbReference>
<proteinExistence type="predicted"/>
<evidence type="ECO:0000256" key="1">
    <source>
        <dbReference type="ARBA" id="ARBA00004123"/>
    </source>
</evidence>
<dbReference type="OrthoDB" id="5402974at2759"/>
<evidence type="ECO:0000256" key="2">
    <source>
        <dbReference type="ARBA" id="ARBA00023125"/>
    </source>
</evidence>
<name>A0A8J1TUH0_OWEFU</name>
<comment type="subcellular location">
    <subcellularLocation>
        <location evidence="1 4">Nucleus</location>
    </subcellularLocation>
</comment>
<dbReference type="InterPro" id="IPR036388">
    <property type="entry name" value="WH-like_DNA-bd_sf"/>
</dbReference>
<dbReference type="InterPro" id="IPR036390">
    <property type="entry name" value="WH_DNA-bd_sf"/>
</dbReference>
<dbReference type="InterPro" id="IPR018122">
    <property type="entry name" value="TF_fork_head_CS_1"/>
</dbReference>
<feature type="DNA-binding region" description="Fork-head" evidence="4">
    <location>
        <begin position="107"/>
        <end position="201"/>
    </location>
</feature>
<dbReference type="PRINTS" id="PR00053">
    <property type="entry name" value="FORKHEAD"/>
</dbReference>
<dbReference type="PROSITE" id="PS00657">
    <property type="entry name" value="FORK_HEAD_1"/>
    <property type="match status" value="1"/>
</dbReference>
<keyword evidence="2 4" id="KW-0238">DNA-binding</keyword>
<gene>
    <name evidence="6" type="ORF">OFUS_LOCUS5891</name>
</gene>
<dbReference type="InterPro" id="IPR001766">
    <property type="entry name" value="Fork_head_dom"/>
</dbReference>
<evidence type="ECO:0000256" key="3">
    <source>
        <dbReference type="ARBA" id="ARBA00023242"/>
    </source>
</evidence>
<dbReference type="PROSITE" id="PS50039">
    <property type="entry name" value="FORK_HEAD_3"/>
    <property type="match status" value="1"/>
</dbReference>
<dbReference type="GO" id="GO:0000981">
    <property type="term" value="F:DNA-binding transcription factor activity, RNA polymerase II-specific"/>
    <property type="evidence" value="ECO:0007669"/>
    <property type="project" value="TreeGrafter"/>
</dbReference>
<dbReference type="SMART" id="SM00339">
    <property type="entry name" value="FH"/>
    <property type="match status" value="1"/>
</dbReference>
<feature type="compositionally biased region" description="Polar residues" evidence="5">
    <location>
        <begin position="287"/>
        <end position="304"/>
    </location>
</feature>
<dbReference type="Pfam" id="PF00250">
    <property type="entry name" value="Forkhead"/>
    <property type="match status" value="1"/>
</dbReference>
<dbReference type="CDD" id="cd20020">
    <property type="entry name" value="FH_FOXF"/>
    <property type="match status" value="1"/>
</dbReference>
<sequence>MNPNNAYVKQEAITMMGDNIVEDLKRQFAPQGVGAVKELEQSSNTTLQKIANTSPNTTSCMDRNSTSTDQNDRVFNNIEEKNSDAKEAPGSPKNGKMKPAGLRRQEKPPYSYIALIVMAIQASATKRCTLSEIYQFLQTRFPFFRGSYTGWKNSVRHNLSLNECFKKLPKGLGRPGKGHYWTIDPAAEFMFEEGSYRRRPRGFRRKCQAMSGMMHPYGMAAMHGHPNSGMLGGAYDMFHQNGMTMNMQTPSNNTAQQYDPNNMAAAMGNSTVYGNIMGSMTGPNTSLSQQYSGVGSHTLPTTPSEYKYSPITQDYKYNPTSQDYKDYSTTQLPTSNPSPYETREQWSAASQAQRYNISSNNNVKQQPLSPTGSTGSLSLSPTSSNETSYAQQVPVSQATLEPVDLAMSASTGLKGSQSVNYSAQAYDRKAPSYYPCAMNGLSSPTVQSTPSYAHHFDNSVKYPLYSGTP</sequence>
<feature type="region of interest" description="Disordered" evidence="5">
    <location>
        <begin position="50"/>
        <end position="103"/>
    </location>
</feature>
<dbReference type="AlphaFoldDB" id="A0A8J1TUH0"/>
<dbReference type="PANTHER" id="PTHR46262">
    <property type="entry name" value="FORKHEAD BOX PROTEIN BINIOU"/>
    <property type="match status" value="1"/>
</dbReference>
<dbReference type="SUPFAM" id="SSF46785">
    <property type="entry name" value="Winged helix' DNA-binding domain"/>
    <property type="match status" value="1"/>
</dbReference>
<comment type="caution">
    <text evidence="6">The sequence shown here is derived from an EMBL/GenBank/DDBJ whole genome shotgun (WGS) entry which is preliminary data.</text>
</comment>
<dbReference type="GO" id="GO:0009887">
    <property type="term" value="P:animal organ morphogenesis"/>
    <property type="evidence" value="ECO:0007669"/>
    <property type="project" value="TreeGrafter"/>
</dbReference>
<dbReference type="InterPro" id="IPR030456">
    <property type="entry name" value="TF_fork_head_CS_2"/>
</dbReference>
<keyword evidence="7" id="KW-1185">Reference proteome</keyword>
<evidence type="ECO:0000313" key="6">
    <source>
        <dbReference type="EMBL" id="CAH1779044.1"/>
    </source>
</evidence>
<dbReference type="FunFam" id="1.10.10.10:FF:000071">
    <property type="entry name" value="Forkhead box F1"/>
    <property type="match status" value="1"/>
</dbReference>
<feature type="compositionally biased region" description="Basic and acidic residues" evidence="5">
    <location>
        <begin position="78"/>
        <end position="87"/>
    </location>
</feature>
<dbReference type="GO" id="GO:0005634">
    <property type="term" value="C:nucleus"/>
    <property type="evidence" value="ECO:0007669"/>
    <property type="project" value="UniProtKB-SubCell"/>
</dbReference>
<accession>A0A8J1TUH0</accession>
<dbReference type="Gene3D" id="1.10.10.10">
    <property type="entry name" value="Winged helix-like DNA-binding domain superfamily/Winged helix DNA-binding domain"/>
    <property type="match status" value="1"/>
</dbReference>
<evidence type="ECO:0000256" key="5">
    <source>
        <dbReference type="SAM" id="MobiDB-lite"/>
    </source>
</evidence>
<evidence type="ECO:0000256" key="4">
    <source>
        <dbReference type="PROSITE-ProRule" id="PRU00089"/>
    </source>
</evidence>
<feature type="compositionally biased region" description="Low complexity" evidence="5">
    <location>
        <begin position="367"/>
        <end position="384"/>
    </location>
</feature>
<dbReference type="EMBL" id="CAIIXF020000003">
    <property type="protein sequence ID" value="CAH1779044.1"/>
    <property type="molecule type" value="Genomic_DNA"/>
</dbReference>
<organism evidence="6 7">
    <name type="scientific">Owenia fusiformis</name>
    <name type="common">Polychaete worm</name>
    <dbReference type="NCBI Taxonomy" id="6347"/>
    <lineage>
        <taxon>Eukaryota</taxon>
        <taxon>Metazoa</taxon>
        <taxon>Spiralia</taxon>
        <taxon>Lophotrochozoa</taxon>
        <taxon>Annelida</taxon>
        <taxon>Polychaeta</taxon>
        <taxon>Sedentaria</taxon>
        <taxon>Canalipalpata</taxon>
        <taxon>Sabellida</taxon>
        <taxon>Oweniida</taxon>
        <taxon>Oweniidae</taxon>
        <taxon>Owenia</taxon>
    </lineage>
</organism>
<evidence type="ECO:0000313" key="7">
    <source>
        <dbReference type="Proteomes" id="UP000749559"/>
    </source>
</evidence>